<evidence type="ECO:0000313" key="4">
    <source>
        <dbReference type="Proteomes" id="UP001172778"/>
    </source>
</evidence>
<evidence type="ECO:0000256" key="1">
    <source>
        <dbReference type="SAM" id="MobiDB-lite"/>
    </source>
</evidence>
<dbReference type="InterPro" id="IPR008984">
    <property type="entry name" value="SMAD_FHA_dom_sf"/>
</dbReference>
<feature type="compositionally biased region" description="Pro residues" evidence="1">
    <location>
        <begin position="123"/>
        <end position="136"/>
    </location>
</feature>
<evidence type="ECO:0000313" key="3">
    <source>
        <dbReference type="EMBL" id="MDK2123215.1"/>
    </source>
</evidence>
<dbReference type="EMBL" id="JARRAF010000003">
    <property type="protein sequence ID" value="MDK2123215.1"/>
    <property type="molecule type" value="Genomic_DNA"/>
</dbReference>
<feature type="region of interest" description="Disordered" evidence="1">
    <location>
        <begin position="117"/>
        <end position="140"/>
    </location>
</feature>
<dbReference type="PROSITE" id="PS50006">
    <property type="entry name" value="FHA_DOMAIN"/>
    <property type="match status" value="1"/>
</dbReference>
<accession>A0ABT7DT28</accession>
<proteinExistence type="predicted"/>
<dbReference type="CDD" id="cd00060">
    <property type="entry name" value="FHA"/>
    <property type="match status" value="2"/>
</dbReference>
<dbReference type="SUPFAM" id="SSF49879">
    <property type="entry name" value="SMAD/FHA domain"/>
    <property type="match status" value="2"/>
</dbReference>
<gene>
    <name evidence="3" type="ORF">PZA18_04000</name>
</gene>
<dbReference type="Gene3D" id="2.60.200.20">
    <property type="match status" value="1"/>
</dbReference>
<dbReference type="InterPro" id="IPR000253">
    <property type="entry name" value="FHA_dom"/>
</dbReference>
<protein>
    <submittedName>
        <fullName evidence="3">FHA domain-containing protein</fullName>
    </submittedName>
</protein>
<dbReference type="SMART" id="SM00240">
    <property type="entry name" value="FHA"/>
    <property type="match status" value="1"/>
</dbReference>
<reference evidence="3" key="1">
    <citation type="submission" date="2023-03" db="EMBL/GenBank/DDBJ databases">
        <title>Chitinimonas shenzhenensis gen. nov., sp. nov., a novel member of family Burkholderiaceae isolated from activated sludge collected in Shen Zhen, China.</title>
        <authorList>
            <person name="Wang X."/>
        </authorList>
    </citation>
    <scope>NUCLEOTIDE SEQUENCE</scope>
    <source>
        <strain evidence="3">DQS-5</strain>
    </source>
</reference>
<feature type="domain" description="FHA" evidence="2">
    <location>
        <begin position="23"/>
        <end position="72"/>
    </location>
</feature>
<name>A0ABT7DT28_9NEIS</name>
<comment type="caution">
    <text evidence="3">The sequence shown here is derived from an EMBL/GenBank/DDBJ whole genome shotgun (WGS) entry which is preliminary data.</text>
</comment>
<dbReference type="Pfam" id="PF00498">
    <property type="entry name" value="FHA"/>
    <property type="match status" value="1"/>
</dbReference>
<dbReference type="RefSeq" id="WP_284099505.1">
    <property type="nucleotide sequence ID" value="NZ_JARRAF010000003.1"/>
</dbReference>
<keyword evidence="4" id="KW-1185">Reference proteome</keyword>
<evidence type="ECO:0000259" key="2">
    <source>
        <dbReference type="PROSITE" id="PS50006"/>
    </source>
</evidence>
<sequence>MAKLILSLDGMVLREFKLDKEKVKIGRKPHNDLQIDNLAVSGEHALVTTIQNDSFLEDLNSTNGTLVNGNPVQKHFLQDNDVVEIGKYKLKYMREASAAKGGGEDFDKTMVIRSPMAAKPAAPSAPPAAEPPPPKFNPDATQIEQISSHGEPTVLGLPPEVPAAAIKVLNGANAGKTLDLVKNLTSLGKPGVQVAIITKRPNGYFLTHVEGSQFPTVNGEPVGTQAHVLKDHDVIELAGIKMELFYK</sequence>
<dbReference type="Proteomes" id="UP001172778">
    <property type="component" value="Unassembled WGS sequence"/>
</dbReference>
<organism evidence="3 4">
    <name type="scientific">Parachitinimonas caeni</name>
    <dbReference type="NCBI Taxonomy" id="3031301"/>
    <lineage>
        <taxon>Bacteria</taxon>
        <taxon>Pseudomonadati</taxon>
        <taxon>Pseudomonadota</taxon>
        <taxon>Betaproteobacteria</taxon>
        <taxon>Neisseriales</taxon>
        <taxon>Chitinibacteraceae</taxon>
        <taxon>Parachitinimonas</taxon>
    </lineage>
</organism>